<gene>
    <name evidence="1" type="ORF">AMECASPLE_026057</name>
</gene>
<dbReference type="EMBL" id="JAHRIP010068457">
    <property type="protein sequence ID" value="MEQ2308223.1"/>
    <property type="molecule type" value="Genomic_DNA"/>
</dbReference>
<accession>A0ABV0ZSF3</accession>
<comment type="caution">
    <text evidence="1">The sequence shown here is derived from an EMBL/GenBank/DDBJ whole genome shotgun (WGS) entry which is preliminary data.</text>
</comment>
<dbReference type="Proteomes" id="UP001469553">
    <property type="component" value="Unassembled WGS sequence"/>
</dbReference>
<name>A0ABV0ZSF3_9TELE</name>
<keyword evidence="2" id="KW-1185">Reference proteome</keyword>
<evidence type="ECO:0000313" key="1">
    <source>
        <dbReference type="EMBL" id="MEQ2308223.1"/>
    </source>
</evidence>
<sequence>MSKESVETQREASAWCLTQRDLVLPEATVDIFLSPVSTRVLFRGLRKLKPRCLCLEPPSASNSEPRFLGDPFIKPLRIIHLPVHPPMAFPNRSREYRKRETQNHRSEERIQPQPTWVAGSMDKPSVQVLKRPPLRYGEGLVLTFLLPPPETPVHDQLYGEVPTQGVKDGEGGRGAALPFILKQEEMSHVGAPFTAASSLIDRIITAQQTTSWYPV</sequence>
<proteinExistence type="predicted"/>
<reference evidence="1 2" key="1">
    <citation type="submission" date="2021-06" db="EMBL/GenBank/DDBJ databases">
        <authorList>
            <person name="Palmer J.M."/>
        </authorList>
    </citation>
    <scope>NUCLEOTIDE SEQUENCE [LARGE SCALE GENOMIC DNA]</scope>
    <source>
        <strain evidence="1 2">AS_MEX2019</strain>
        <tissue evidence="1">Muscle</tissue>
    </source>
</reference>
<organism evidence="1 2">
    <name type="scientific">Ameca splendens</name>
    <dbReference type="NCBI Taxonomy" id="208324"/>
    <lineage>
        <taxon>Eukaryota</taxon>
        <taxon>Metazoa</taxon>
        <taxon>Chordata</taxon>
        <taxon>Craniata</taxon>
        <taxon>Vertebrata</taxon>
        <taxon>Euteleostomi</taxon>
        <taxon>Actinopterygii</taxon>
        <taxon>Neopterygii</taxon>
        <taxon>Teleostei</taxon>
        <taxon>Neoteleostei</taxon>
        <taxon>Acanthomorphata</taxon>
        <taxon>Ovalentaria</taxon>
        <taxon>Atherinomorphae</taxon>
        <taxon>Cyprinodontiformes</taxon>
        <taxon>Goodeidae</taxon>
        <taxon>Ameca</taxon>
    </lineage>
</organism>
<protein>
    <submittedName>
        <fullName evidence="1">Uncharacterized protein</fullName>
    </submittedName>
</protein>
<evidence type="ECO:0000313" key="2">
    <source>
        <dbReference type="Proteomes" id="UP001469553"/>
    </source>
</evidence>